<reference evidence="8" key="2">
    <citation type="submission" date="2025-09" db="UniProtKB">
        <authorList>
            <consortium name="Ensembl"/>
        </authorList>
    </citation>
    <scope>IDENTIFICATION</scope>
</reference>
<evidence type="ECO:0000313" key="9">
    <source>
        <dbReference type="Proteomes" id="UP000694410"/>
    </source>
</evidence>
<accession>A0A8C0VJP6</accession>
<dbReference type="Gene3D" id="1.10.10.60">
    <property type="entry name" value="Homeodomain-like"/>
    <property type="match status" value="1"/>
</dbReference>
<comment type="subcellular location">
    <subcellularLocation>
        <location evidence="1 4">Nucleus</location>
    </subcellularLocation>
</comment>
<evidence type="ECO:0000256" key="4">
    <source>
        <dbReference type="PROSITE-ProRule" id="PRU00108"/>
    </source>
</evidence>
<evidence type="ECO:0000256" key="2">
    <source>
        <dbReference type="ARBA" id="ARBA00005733"/>
    </source>
</evidence>
<keyword evidence="4" id="KW-0371">Homeobox</keyword>
<proteinExistence type="inferred from homology"/>
<dbReference type="SUPFAM" id="SSF46689">
    <property type="entry name" value="Homeodomain-like"/>
    <property type="match status" value="1"/>
</dbReference>
<keyword evidence="9" id="KW-1185">Reference proteome</keyword>
<dbReference type="GO" id="GO:0000978">
    <property type="term" value="F:RNA polymerase II cis-regulatory region sequence-specific DNA binding"/>
    <property type="evidence" value="ECO:0007669"/>
    <property type="project" value="TreeGrafter"/>
</dbReference>
<dbReference type="AlphaFoldDB" id="A0A8C0VJP6"/>
<evidence type="ECO:0000259" key="6">
    <source>
        <dbReference type="PROSITE" id="PS50071"/>
    </source>
</evidence>
<name>A0A8C0VJP6_CYACU</name>
<feature type="DNA-binding region" description="Homeobox" evidence="4">
    <location>
        <begin position="98"/>
        <end position="111"/>
    </location>
</feature>
<evidence type="ECO:0000256" key="1">
    <source>
        <dbReference type="ARBA" id="ARBA00004123"/>
    </source>
</evidence>
<dbReference type="PANTHER" id="PTHR46385">
    <property type="entry name" value="PAIRED MESODERM HOMEOBOX PROTEIN 1-RELATED"/>
    <property type="match status" value="1"/>
</dbReference>
<dbReference type="Pfam" id="PF03826">
    <property type="entry name" value="OAR"/>
    <property type="match status" value="1"/>
</dbReference>
<dbReference type="InterPro" id="IPR043378">
    <property type="entry name" value="PRRX1/2"/>
</dbReference>
<keyword evidence="4" id="KW-0238">DNA-binding</keyword>
<dbReference type="GO" id="GO:0005634">
    <property type="term" value="C:nucleus"/>
    <property type="evidence" value="ECO:0007669"/>
    <property type="project" value="UniProtKB-SubCell"/>
</dbReference>
<reference evidence="8" key="1">
    <citation type="submission" date="2025-08" db="UniProtKB">
        <authorList>
            <consortium name="Ensembl"/>
        </authorList>
    </citation>
    <scope>IDENTIFICATION</scope>
</reference>
<feature type="domain" description="OAR" evidence="7">
    <location>
        <begin position="180"/>
        <end position="193"/>
    </location>
</feature>
<feature type="domain" description="Homeobox" evidence="6">
    <location>
        <begin position="96"/>
        <end position="110"/>
    </location>
</feature>
<dbReference type="GO" id="GO:0000981">
    <property type="term" value="F:DNA-binding transcription factor activity, RNA polymerase II-specific"/>
    <property type="evidence" value="ECO:0007669"/>
    <property type="project" value="TreeGrafter"/>
</dbReference>
<evidence type="ECO:0000256" key="3">
    <source>
        <dbReference type="ARBA" id="ARBA00022473"/>
    </source>
</evidence>
<protein>
    <submittedName>
        <fullName evidence="8">Paired related homeobox 1</fullName>
    </submittedName>
</protein>
<dbReference type="InterPro" id="IPR003654">
    <property type="entry name" value="OAR_dom"/>
</dbReference>
<dbReference type="CDD" id="cd00086">
    <property type="entry name" value="homeodomain"/>
    <property type="match status" value="1"/>
</dbReference>
<sequence>GPKQAHVVLSSQLAGLHLLRAKAGGGTGWVVQHHQASLPSAQDTRVPQPEQARGLSHPKGSLRSSQLPQSLQGTGDGAGATAEPAVRVGGSVLSPLQVWFQNRRAKFRRNERAMLASKNASLLKSYSGDVTAVEQPIVPRPAPRPTDYLSWGTASPYSAMATYSATCTNASPAQGMNMANSIANLRLKAKEYSLQRNQVPTVN</sequence>
<feature type="compositionally biased region" description="Polar residues" evidence="5">
    <location>
        <begin position="35"/>
        <end position="45"/>
    </location>
</feature>
<dbReference type="PROSITE" id="PS50803">
    <property type="entry name" value="OAR"/>
    <property type="match status" value="1"/>
</dbReference>
<evidence type="ECO:0000256" key="5">
    <source>
        <dbReference type="SAM" id="MobiDB-lite"/>
    </source>
</evidence>
<feature type="region of interest" description="Disordered" evidence="5">
    <location>
        <begin position="35"/>
        <end position="82"/>
    </location>
</feature>
<evidence type="ECO:0000313" key="8">
    <source>
        <dbReference type="Ensembl" id="ENSCCEP00000024584.1"/>
    </source>
</evidence>
<dbReference type="Ensembl" id="ENSCCET00000036873.1">
    <property type="protein sequence ID" value="ENSCCEP00000024584.1"/>
    <property type="gene ID" value="ENSCCEG00000021809.1"/>
</dbReference>
<evidence type="ECO:0000259" key="7">
    <source>
        <dbReference type="PROSITE" id="PS50803"/>
    </source>
</evidence>
<dbReference type="PROSITE" id="PS50071">
    <property type="entry name" value="HOMEOBOX_2"/>
    <property type="match status" value="1"/>
</dbReference>
<dbReference type="InterPro" id="IPR009057">
    <property type="entry name" value="Homeodomain-like_sf"/>
</dbReference>
<comment type="similarity">
    <text evidence="2">Belongs to the paired homeobox family.</text>
</comment>
<organism evidence="8 9">
    <name type="scientific">Cyanistes caeruleus</name>
    <name type="common">Eurasian blue tit</name>
    <name type="synonym">Parus caeruleus</name>
    <dbReference type="NCBI Taxonomy" id="156563"/>
    <lineage>
        <taxon>Eukaryota</taxon>
        <taxon>Metazoa</taxon>
        <taxon>Chordata</taxon>
        <taxon>Craniata</taxon>
        <taxon>Vertebrata</taxon>
        <taxon>Euteleostomi</taxon>
        <taxon>Archelosauria</taxon>
        <taxon>Archosauria</taxon>
        <taxon>Dinosauria</taxon>
        <taxon>Saurischia</taxon>
        <taxon>Theropoda</taxon>
        <taxon>Coelurosauria</taxon>
        <taxon>Aves</taxon>
        <taxon>Neognathae</taxon>
        <taxon>Neoaves</taxon>
        <taxon>Telluraves</taxon>
        <taxon>Australaves</taxon>
        <taxon>Passeriformes</taxon>
        <taxon>Paridae</taxon>
        <taxon>Cyanistes</taxon>
    </lineage>
</organism>
<keyword evidence="3" id="KW-0217">Developmental protein</keyword>
<keyword evidence="4" id="KW-0539">Nucleus</keyword>
<dbReference type="InterPro" id="IPR001356">
    <property type="entry name" value="HD"/>
</dbReference>
<feature type="compositionally biased region" description="Low complexity" evidence="5">
    <location>
        <begin position="61"/>
        <end position="72"/>
    </location>
</feature>
<dbReference type="PANTHER" id="PTHR46385:SF1">
    <property type="entry name" value="PAIRED MESODERM HOMEOBOX PROTEIN 1"/>
    <property type="match status" value="1"/>
</dbReference>
<dbReference type="Proteomes" id="UP000694410">
    <property type="component" value="Unplaced"/>
</dbReference>